<dbReference type="AlphaFoldDB" id="X1RBA3"/>
<dbReference type="InterPro" id="IPR007527">
    <property type="entry name" value="Znf_SWIM"/>
</dbReference>
<dbReference type="EMBL" id="BARW01002817">
    <property type="protein sequence ID" value="GAI60430.1"/>
    <property type="molecule type" value="Genomic_DNA"/>
</dbReference>
<accession>X1RBA3</accession>
<evidence type="ECO:0000259" key="1">
    <source>
        <dbReference type="PROSITE" id="PS50966"/>
    </source>
</evidence>
<reference evidence="2" key="1">
    <citation type="journal article" date="2014" name="Front. Microbiol.">
        <title>High frequency of phylogenetically diverse reductive dehalogenase-homologous genes in deep subseafloor sedimentary metagenomes.</title>
        <authorList>
            <person name="Kawai M."/>
            <person name="Futagami T."/>
            <person name="Toyoda A."/>
            <person name="Takaki Y."/>
            <person name="Nishi S."/>
            <person name="Hori S."/>
            <person name="Arai W."/>
            <person name="Tsubouchi T."/>
            <person name="Morono Y."/>
            <person name="Uchiyama I."/>
            <person name="Ito T."/>
            <person name="Fujiyama A."/>
            <person name="Inagaki F."/>
            <person name="Takami H."/>
        </authorList>
    </citation>
    <scope>NUCLEOTIDE SEQUENCE</scope>
    <source>
        <strain evidence="2">Expedition CK06-06</strain>
    </source>
</reference>
<dbReference type="PROSITE" id="PS50966">
    <property type="entry name" value="ZF_SWIM"/>
    <property type="match status" value="1"/>
</dbReference>
<feature type="non-terminal residue" evidence="2">
    <location>
        <position position="105"/>
    </location>
</feature>
<protein>
    <recommendedName>
        <fullName evidence="1">SWIM-type domain-containing protein</fullName>
    </recommendedName>
</protein>
<proteinExistence type="predicted"/>
<sequence length="105" mass="12058">MNLKDFEEHIDPVILERGFDYYDSKLVSDLEKAAPGLWMAYVFGSERYTVTVNTHRSVIKDWECNCPYDWGPVCKHVVAVFYAIAEEIGREPIPGSDKGKKKKSQ</sequence>
<organism evidence="2">
    <name type="scientific">marine sediment metagenome</name>
    <dbReference type="NCBI Taxonomy" id="412755"/>
    <lineage>
        <taxon>unclassified sequences</taxon>
        <taxon>metagenomes</taxon>
        <taxon>ecological metagenomes</taxon>
    </lineage>
</organism>
<dbReference type="Pfam" id="PF04434">
    <property type="entry name" value="SWIM"/>
    <property type="match status" value="1"/>
</dbReference>
<name>X1RBA3_9ZZZZ</name>
<dbReference type="GO" id="GO:0008270">
    <property type="term" value="F:zinc ion binding"/>
    <property type="evidence" value="ECO:0007669"/>
    <property type="project" value="InterPro"/>
</dbReference>
<gene>
    <name evidence="2" type="ORF">S12H4_07588</name>
</gene>
<evidence type="ECO:0000313" key="2">
    <source>
        <dbReference type="EMBL" id="GAI60430.1"/>
    </source>
</evidence>
<comment type="caution">
    <text evidence="2">The sequence shown here is derived from an EMBL/GenBank/DDBJ whole genome shotgun (WGS) entry which is preliminary data.</text>
</comment>
<feature type="domain" description="SWIM-type" evidence="1">
    <location>
        <begin position="48"/>
        <end position="85"/>
    </location>
</feature>